<accession>K7MPY9</accession>
<dbReference type="Pfam" id="PF11955">
    <property type="entry name" value="PORR"/>
    <property type="match status" value="1"/>
</dbReference>
<dbReference type="PANTHER" id="PTHR31476">
    <property type="entry name" value="PROTEIN WHAT'S THIS FACTOR 1 HOMOLOG, CHLOROPLASTIC"/>
    <property type="match status" value="1"/>
</dbReference>
<sequence>MCVRSKTTSAQYLATRFRDPTFEKLMDNYKNLVKVIAIQDLILANPKNRSVSIDFLRKFPHIFHIYYDPSKLKPFCSAINASLPVVADGLVRILSMSSSRIVPLRAVFKVWKELGLPHDFEDSVISANSGVFQLCDAQEPNTHLLKLVDGACNNGFRAAVEDWRVVECCKEDCSVDRMKMWFSFKHGYPPGMRLTKNFKAKVKDWQRLPYVGPYEVVGEKKKSKAGMMASEKRAVSIKMVEVEKISQHRKWFGIDLNIRDLFLDHPGIFYLSTKGKRHTVFFEGSL</sequence>
<dbReference type="OMA" id="CCRENCA"/>
<dbReference type="EMBL" id="CM000851">
    <property type="protein sequence ID" value="KRG98055.1"/>
    <property type="molecule type" value="Genomic_DNA"/>
</dbReference>
<reference evidence="3" key="2">
    <citation type="submission" date="2018-02" db="UniProtKB">
        <authorList>
            <consortium name="EnsemblPlants"/>
        </authorList>
    </citation>
    <scope>IDENTIFICATION</scope>
    <source>
        <strain evidence="3">Williams 82</strain>
    </source>
</reference>
<gene>
    <name evidence="2" type="ORF">GLYMA_18G047700</name>
</gene>
<dbReference type="PaxDb" id="3847-GLYMA18G05441.1"/>
<name>K7MPY9_SOYBN</name>
<dbReference type="GO" id="GO:0003723">
    <property type="term" value="F:RNA binding"/>
    <property type="evidence" value="ECO:0007669"/>
    <property type="project" value="InterPro"/>
</dbReference>
<protein>
    <recommendedName>
        <fullName evidence="1">PORR domain-containing protein</fullName>
    </recommendedName>
</protein>
<dbReference type="Proteomes" id="UP000008827">
    <property type="component" value="Chromosome 18"/>
</dbReference>
<organism evidence="3">
    <name type="scientific">Glycine max</name>
    <name type="common">Soybean</name>
    <name type="synonym">Glycine hispida</name>
    <dbReference type="NCBI Taxonomy" id="3847"/>
    <lineage>
        <taxon>Eukaryota</taxon>
        <taxon>Viridiplantae</taxon>
        <taxon>Streptophyta</taxon>
        <taxon>Embryophyta</taxon>
        <taxon>Tracheophyta</taxon>
        <taxon>Spermatophyta</taxon>
        <taxon>Magnoliopsida</taxon>
        <taxon>eudicotyledons</taxon>
        <taxon>Gunneridae</taxon>
        <taxon>Pentapetalae</taxon>
        <taxon>rosids</taxon>
        <taxon>fabids</taxon>
        <taxon>Fabales</taxon>
        <taxon>Fabaceae</taxon>
        <taxon>Papilionoideae</taxon>
        <taxon>50 kb inversion clade</taxon>
        <taxon>NPAAA clade</taxon>
        <taxon>indigoferoid/millettioid clade</taxon>
        <taxon>Phaseoleae</taxon>
        <taxon>Glycine</taxon>
        <taxon>Glycine subgen. Soja</taxon>
    </lineage>
</organism>
<dbReference type="EnsemblPlants" id="KRG98055">
    <property type="protein sequence ID" value="KRG98055"/>
    <property type="gene ID" value="GLYMA_18G047700"/>
</dbReference>
<dbReference type="AlphaFoldDB" id="K7MPY9"/>
<dbReference type="InterPro" id="IPR021099">
    <property type="entry name" value="PORR_domain"/>
</dbReference>
<dbReference type="eggNOG" id="ENOG502QRE2">
    <property type="taxonomic scope" value="Eukaryota"/>
</dbReference>
<reference evidence="2 3" key="1">
    <citation type="journal article" date="2010" name="Nature">
        <title>Genome sequence of the palaeopolyploid soybean.</title>
        <authorList>
            <person name="Schmutz J."/>
            <person name="Cannon S.B."/>
            <person name="Schlueter J."/>
            <person name="Ma J."/>
            <person name="Mitros T."/>
            <person name="Nelson W."/>
            <person name="Hyten D.L."/>
            <person name="Song Q."/>
            <person name="Thelen J.J."/>
            <person name="Cheng J."/>
            <person name="Xu D."/>
            <person name="Hellsten U."/>
            <person name="May G.D."/>
            <person name="Yu Y."/>
            <person name="Sakurai T."/>
            <person name="Umezawa T."/>
            <person name="Bhattacharyya M.K."/>
            <person name="Sandhu D."/>
            <person name="Valliyodan B."/>
            <person name="Lindquist E."/>
            <person name="Peto M."/>
            <person name="Grant D."/>
            <person name="Shu S."/>
            <person name="Goodstein D."/>
            <person name="Barry K."/>
            <person name="Futrell-Griggs M."/>
            <person name="Abernathy B."/>
            <person name="Du J."/>
            <person name="Tian Z."/>
            <person name="Zhu L."/>
            <person name="Gill N."/>
            <person name="Joshi T."/>
            <person name="Libault M."/>
            <person name="Sethuraman A."/>
            <person name="Zhang X.-C."/>
            <person name="Shinozaki K."/>
            <person name="Nguyen H.T."/>
            <person name="Wing R.A."/>
            <person name="Cregan P."/>
            <person name="Specht J."/>
            <person name="Grimwood J."/>
            <person name="Rokhsar D."/>
            <person name="Stacey G."/>
            <person name="Shoemaker R.C."/>
            <person name="Jackson S.A."/>
        </authorList>
    </citation>
    <scope>NUCLEOTIDE SEQUENCE [LARGE SCALE GENOMIC DNA]</scope>
    <source>
        <strain evidence="3">cv. Williams 82</strain>
        <tissue evidence="2">Callus</tissue>
    </source>
</reference>
<dbReference type="HOGENOM" id="CLU_024287_0_0_1"/>
<evidence type="ECO:0000313" key="4">
    <source>
        <dbReference type="Proteomes" id="UP000008827"/>
    </source>
</evidence>
<feature type="domain" description="PORR" evidence="1">
    <location>
        <begin position="18"/>
        <end position="282"/>
    </location>
</feature>
<evidence type="ECO:0000259" key="1">
    <source>
        <dbReference type="Pfam" id="PF11955"/>
    </source>
</evidence>
<proteinExistence type="predicted"/>
<evidence type="ECO:0000313" key="2">
    <source>
        <dbReference type="EMBL" id="KRG98055.1"/>
    </source>
</evidence>
<reference evidence="2" key="3">
    <citation type="submission" date="2018-07" db="EMBL/GenBank/DDBJ databases">
        <title>WGS assembly of Glycine max.</title>
        <authorList>
            <person name="Schmutz J."/>
            <person name="Cannon S."/>
            <person name="Schlueter J."/>
            <person name="Ma J."/>
            <person name="Mitros T."/>
            <person name="Nelson W."/>
            <person name="Hyten D."/>
            <person name="Song Q."/>
            <person name="Thelen J."/>
            <person name="Cheng J."/>
            <person name="Xu D."/>
            <person name="Hellsten U."/>
            <person name="May G."/>
            <person name="Yu Y."/>
            <person name="Sakurai T."/>
            <person name="Umezawa T."/>
            <person name="Bhattacharyya M."/>
            <person name="Sandhu D."/>
            <person name="Valliyodan B."/>
            <person name="Lindquist E."/>
            <person name="Peto M."/>
            <person name="Grant D."/>
            <person name="Shu S."/>
            <person name="Goodstein D."/>
            <person name="Barry K."/>
            <person name="Futrell-Griggs M."/>
            <person name="Abernathy B."/>
            <person name="Du J."/>
            <person name="Tian Z."/>
            <person name="Zhu L."/>
            <person name="Gill N."/>
            <person name="Joshi T."/>
            <person name="Libault M."/>
            <person name="Sethuraman A."/>
            <person name="Zhang X."/>
            <person name="Shinozaki K."/>
            <person name="Nguyen H."/>
            <person name="Wing R."/>
            <person name="Cregan P."/>
            <person name="Specht J."/>
            <person name="Grimwood J."/>
            <person name="Rokhsar D."/>
            <person name="Stacey G."/>
            <person name="Shoemaker R."/>
            <person name="Jackson S."/>
        </authorList>
    </citation>
    <scope>NUCLEOTIDE SEQUENCE</scope>
    <source>
        <tissue evidence="2">Callus</tissue>
    </source>
</reference>
<dbReference type="InterPro" id="IPR045040">
    <property type="entry name" value="PORR_fam"/>
</dbReference>
<evidence type="ECO:0000313" key="3">
    <source>
        <dbReference type="EnsemblPlants" id="KRG98055"/>
    </source>
</evidence>
<dbReference type="PANTHER" id="PTHR31476:SF15">
    <property type="entry name" value="ASSOCIATED SALT-INDUCIBLE PROTEIN, PUTATIVE-RELATED"/>
    <property type="match status" value="1"/>
</dbReference>
<keyword evidence="4" id="KW-1185">Reference proteome</keyword>
<dbReference type="Gramene" id="KRG98055">
    <property type="protein sequence ID" value="KRG98055"/>
    <property type="gene ID" value="GLYMA_18G047700"/>
</dbReference>
<dbReference type="InParanoid" id="K7MPY9"/>